<dbReference type="AlphaFoldDB" id="A0A1E7DQH5"/>
<feature type="transmembrane region" description="Helical" evidence="14">
    <location>
        <begin position="718"/>
        <end position="736"/>
    </location>
</feature>
<feature type="transmembrane region" description="Helical" evidence="14">
    <location>
        <begin position="245"/>
        <end position="267"/>
    </location>
</feature>
<gene>
    <name evidence="19" type="ORF">BA724_04905</name>
</gene>
<dbReference type="Pfam" id="PF00361">
    <property type="entry name" value="Proton_antipo_M"/>
    <property type="match status" value="1"/>
</dbReference>
<dbReference type="PRINTS" id="PR01434">
    <property type="entry name" value="NADHDHGNASE5"/>
</dbReference>
<keyword evidence="4" id="KW-0050">Antiport</keyword>
<sequence length="804" mass="89426">MTFIHFFILIPILTAFFIPLIGKLAPKLHLGWPALFVPVILFGFFTAQIPAISAGETISGSVVWMQALDLYFSVYLDGLSLIFTLLITGIGSLVVLYSTFYLSKERESLSHFYAYLLLFMGAMLGVVLSDNLMVLYLFWELTSISSFLLIAFWFRRKKSRYGAQKSFLITVSGGISMLVGFIMLQVMSGTNSIQEIIAMRDSLQEHELFVPALILILLGAFTKSAQFPFHIWLPDAMEAPTPVSAYLHSATMVKAGLFLVARFTPVFGGEATWFWLVSGVGIFTMFWGSFSAVKQKDLKALLAYSTISQLGLIMSLFGLGSAALQGGASTESIIYTKAIFVALFHLVNHSTFKGALFMVVGIVDHEVGTRDIRKLGGLISLMPVTFTLAVISSFSMAGLPPFNGFLSKEMFFTAALNANNLTIFSMETWGLLFPIIAWVGSIFTFAYSMIIVFRTFLGPYRRERLEKTPHEAPIGMLISPIILCVLIILLFFMPNQLSHYLLSPAMNSILPTYQNTEGLIPKISAWHGFNLELFMTAGVVVFGAFLMKTFRFWNFVYDLFPEHRSIDRGYQWVLAKSESGSKRATDLYMTGFLRHYLYYIYGFLLLLVGGTLWLTGSIVIDPSDDVPVSLYEGIIVAVMAAAAIGILFTKSRLTATLLNGVLGYSIAVFFVLFRAPDLALTQLVVETVTTVLFLLCFYHLPEWSKEERSVKVRLPKMIISIGMGALTVLLALSVQGNKMFESISSYFEDSYELAGGRNIVNAILGDFRAFDTMLEVVVLFIAGIGVYTLIKLKAPKGEDDIERE</sequence>
<dbReference type="PANTHER" id="PTHR43373:SF1">
    <property type="entry name" value="NA(+)_H(+) ANTIPORTER SUBUNIT A"/>
    <property type="match status" value="1"/>
</dbReference>
<feature type="domain" description="NADH-Ubiquinone oxidoreductase (complex I) chain 5 N-terminal" evidence="16">
    <location>
        <begin position="65"/>
        <end position="112"/>
    </location>
</feature>
<feature type="transmembrane region" description="Helical" evidence="14">
    <location>
        <begin position="273"/>
        <end position="293"/>
    </location>
</feature>
<feature type="transmembrane region" description="Helical" evidence="14">
    <location>
        <begin position="300"/>
        <end position="319"/>
    </location>
</feature>
<evidence type="ECO:0000256" key="7">
    <source>
        <dbReference type="ARBA" id="ARBA00022781"/>
    </source>
</evidence>
<feature type="transmembrane region" description="Helical" evidence="14">
    <location>
        <begin position="166"/>
        <end position="188"/>
    </location>
</feature>
<dbReference type="Pfam" id="PF20501">
    <property type="entry name" value="MbhE"/>
    <property type="match status" value="1"/>
</dbReference>
<feature type="transmembrane region" description="Helical" evidence="14">
    <location>
        <begin position="596"/>
        <end position="616"/>
    </location>
</feature>
<feature type="transmembrane region" description="Helical" evidence="14">
    <location>
        <begin position="772"/>
        <end position="790"/>
    </location>
</feature>
<comment type="similarity">
    <text evidence="2">Belongs to the CPA3 antiporters (TC 2.A.63) subunit A family.</text>
</comment>
<dbReference type="RefSeq" id="WP_069938227.1">
    <property type="nucleotide sequence ID" value="NZ_MAMP01000020.1"/>
</dbReference>
<dbReference type="GO" id="GO:0006814">
    <property type="term" value="P:sodium ion transport"/>
    <property type="evidence" value="ECO:0007669"/>
    <property type="project" value="UniProtKB-KW"/>
</dbReference>
<feature type="transmembrane region" description="Helical" evidence="14">
    <location>
        <begin position="431"/>
        <end position="453"/>
    </location>
</feature>
<evidence type="ECO:0000256" key="8">
    <source>
        <dbReference type="ARBA" id="ARBA00022989"/>
    </source>
</evidence>
<feature type="transmembrane region" description="Helical" evidence="14">
    <location>
        <begin position="525"/>
        <end position="547"/>
    </location>
</feature>
<dbReference type="InterPro" id="IPR005663">
    <property type="entry name" value="MrpA/MnhA1/PhaAB"/>
</dbReference>
<name>A0A1E7DQH5_9BACI</name>
<evidence type="ECO:0000256" key="11">
    <source>
        <dbReference type="ARBA" id="ARBA00023136"/>
    </source>
</evidence>
<evidence type="ECO:0000256" key="13">
    <source>
        <dbReference type="RuleBase" id="RU000320"/>
    </source>
</evidence>
<evidence type="ECO:0000256" key="14">
    <source>
        <dbReference type="SAM" id="Phobius"/>
    </source>
</evidence>
<keyword evidence="3" id="KW-0813">Transport</keyword>
<feature type="domain" description="MrpA C-terminal/MbhD" evidence="17">
    <location>
        <begin position="638"/>
        <end position="702"/>
    </location>
</feature>
<evidence type="ECO:0000256" key="12">
    <source>
        <dbReference type="ARBA" id="ARBA00023201"/>
    </source>
</evidence>
<dbReference type="InterPro" id="IPR025383">
    <property type="entry name" value="MrpA_C/MbhD"/>
</dbReference>
<evidence type="ECO:0000256" key="10">
    <source>
        <dbReference type="ARBA" id="ARBA00023065"/>
    </source>
</evidence>
<dbReference type="EMBL" id="MAMP01000020">
    <property type="protein sequence ID" value="OES45346.1"/>
    <property type="molecule type" value="Genomic_DNA"/>
</dbReference>
<evidence type="ECO:0000259" key="17">
    <source>
        <dbReference type="Pfam" id="PF13244"/>
    </source>
</evidence>
<accession>A0A1E7DQH5</accession>
<dbReference type="OrthoDB" id="9807568at2"/>
<proteinExistence type="inferred from homology"/>
<evidence type="ECO:0000256" key="2">
    <source>
        <dbReference type="ARBA" id="ARBA00008483"/>
    </source>
</evidence>
<evidence type="ECO:0000313" key="20">
    <source>
        <dbReference type="Proteomes" id="UP000095658"/>
    </source>
</evidence>
<feature type="transmembrane region" description="Helical" evidence="14">
    <location>
        <begin position="32"/>
        <end position="52"/>
    </location>
</feature>
<feature type="transmembrane region" description="Helical" evidence="14">
    <location>
        <begin position="72"/>
        <end position="100"/>
    </location>
</feature>
<feature type="transmembrane region" description="Helical" evidence="14">
    <location>
        <begin position="679"/>
        <end position="698"/>
    </location>
</feature>
<feature type="transmembrane region" description="Helical" evidence="14">
    <location>
        <begin position="112"/>
        <end position="128"/>
    </location>
</feature>
<keyword evidence="7" id="KW-0375">Hydrogen ion transport</keyword>
<organism evidence="19 20">
    <name type="scientific">Domibacillus iocasae</name>
    <dbReference type="NCBI Taxonomy" id="1714016"/>
    <lineage>
        <taxon>Bacteria</taxon>
        <taxon>Bacillati</taxon>
        <taxon>Bacillota</taxon>
        <taxon>Bacilli</taxon>
        <taxon>Bacillales</taxon>
        <taxon>Bacillaceae</taxon>
        <taxon>Domibacillus</taxon>
    </lineage>
</organism>
<dbReference type="GO" id="GO:0015297">
    <property type="term" value="F:antiporter activity"/>
    <property type="evidence" value="ECO:0007669"/>
    <property type="project" value="UniProtKB-KW"/>
</dbReference>
<dbReference type="PANTHER" id="PTHR43373">
    <property type="entry name" value="NA(+)/H(+) ANTIPORTER SUBUNIT"/>
    <property type="match status" value="1"/>
</dbReference>
<protein>
    <submittedName>
        <fullName evidence="19">Na+/H+ antiporter subunit A</fullName>
    </submittedName>
</protein>
<feature type="transmembrane region" description="Helical" evidence="14">
    <location>
        <begin position="474"/>
        <end position="493"/>
    </location>
</feature>
<dbReference type="InterPro" id="IPR001750">
    <property type="entry name" value="ND/Mrp_TM"/>
</dbReference>
<feature type="transmembrane region" description="Helical" evidence="14">
    <location>
        <begin position="208"/>
        <end position="233"/>
    </location>
</feature>
<dbReference type="STRING" id="1714016.BA724_04905"/>
<evidence type="ECO:0000256" key="5">
    <source>
        <dbReference type="ARBA" id="ARBA00022475"/>
    </source>
</evidence>
<keyword evidence="20" id="KW-1185">Reference proteome</keyword>
<keyword evidence="5" id="KW-1003">Cell membrane</keyword>
<keyword evidence="12" id="KW-0739">Sodium transport</keyword>
<evidence type="ECO:0000256" key="9">
    <source>
        <dbReference type="ARBA" id="ARBA00023053"/>
    </source>
</evidence>
<dbReference type="Pfam" id="PF00662">
    <property type="entry name" value="Proton_antipo_N"/>
    <property type="match status" value="1"/>
</dbReference>
<dbReference type="GO" id="GO:1902600">
    <property type="term" value="P:proton transmembrane transport"/>
    <property type="evidence" value="ECO:0007669"/>
    <property type="project" value="UniProtKB-KW"/>
</dbReference>
<evidence type="ECO:0000256" key="3">
    <source>
        <dbReference type="ARBA" id="ARBA00022448"/>
    </source>
</evidence>
<dbReference type="Pfam" id="PF13244">
    <property type="entry name" value="MbhD"/>
    <property type="match status" value="1"/>
</dbReference>
<feature type="domain" description="NADH:quinone oxidoreductase/Mrp antiporter transmembrane" evidence="15">
    <location>
        <begin position="129"/>
        <end position="426"/>
    </location>
</feature>
<evidence type="ECO:0000256" key="1">
    <source>
        <dbReference type="ARBA" id="ARBA00004651"/>
    </source>
</evidence>
<keyword evidence="6 13" id="KW-0812">Transmembrane</keyword>
<dbReference type="InterPro" id="IPR050616">
    <property type="entry name" value="CPA3_Na-H_Antiporter_A"/>
</dbReference>
<dbReference type="Proteomes" id="UP000095658">
    <property type="component" value="Unassembled WGS sequence"/>
</dbReference>
<feature type="transmembrane region" description="Helical" evidence="14">
    <location>
        <begin position="6"/>
        <end position="25"/>
    </location>
</feature>
<dbReference type="InterPro" id="IPR001516">
    <property type="entry name" value="Proton_antipo_N"/>
</dbReference>
<comment type="caution">
    <text evidence="19">The sequence shown here is derived from an EMBL/GenBank/DDBJ whole genome shotgun (WGS) entry which is preliminary data.</text>
</comment>
<keyword evidence="9" id="KW-0915">Sodium</keyword>
<reference evidence="19 20" key="1">
    <citation type="submission" date="2016-06" db="EMBL/GenBank/DDBJ databases">
        <title>Domibacillus iocasae genome sequencing.</title>
        <authorList>
            <person name="Verma A."/>
            <person name="Pal Y."/>
            <person name="Ojha A.K."/>
            <person name="Krishnamurthi S."/>
        </authorList>
    </citation>
    <scope>NUCLEOTIDE SEQUENCE [LARGE SCALE GENOMIC DNA]</scope>
    <source>
        <strain evidence="19 20">DSM 29979</strain>
    </source>
</reference>
<evidence type="ECO:0000259" key="16">
    <source>
        <dbReference type="Pfam" id="PF00662"/>
    </source>
</evidence>
<feature type="transmembrane region" description="Helical" evidence="14">
    <location>
        <begin position="628"/>
        <end position="648"/>
    </location>
</feature>
<dbReference type="GO" id="GO:0005886">
    <property type="term" value="C:plasma membrane"/>
    <property type="evidence" value="ECO:0007669"/>
    <property type="project" value="UniProtKB-SubCell"/>
</dbReference>
<keyword evidence="8 14" id="KW-1133">Transmembrane helix</keyword>
<dbReference type="InterPro" id="IPR046806">
    <property type="entry name" value="MrpA_C/MbhE"/>
</dbReference>
<keyword evidence="11 14" id="KW-0472">Membrane</keyword>
<evidence type="ECO:0000313" key="19">
    <source>
        <dbReference type="EMBL" id="OES45346.1"/>
    </source>
</evidence>
<feature type="transmembrane region" description="Helical" evidence="14">
    <location>
        <begin position="134"/>
        <end position="154"/>
    </location>
</feature>
<evidence type="ECO:0000256" key="4">
    <source>
        <dbReference type="ARBA" id="ARBA00022449"/>
    </source>
</evidence>
<evidence type="ECO:0000256" key="6">
    <source>
        <dbReference type="ARBA" id="ARBA00022692"/>
    </source>
</evidence>
<comment type="subcellular location">
    <subcellularLocation>
        <location evidence="1">Cell membrane</location>
        <topology evidence="1">Multi-pass membrane protein</topology>
    </subcellularLocation>
    <subcellularLocation>
        <location evidence="13">Membrane</location>
        <topology evidence="13">Multi-pass membrane protein</topology>
    </subcellularLocation>
</comment>
<evidence type="ECO:0000259" key="18">
    <source>
        <dbReference type="Pfam" id="PF20501"/>
    </source>
</evidence>
<feature type="transmembrane region" description="Helical" evidence="14">
    <location>
        <begin position="339"/>
        <end position="363"/>
    </location>
</feature>
<feature type="domain" description="MrpA C-terminal/MbhE" evidence="18">
    <location>
        <begin position="713"/>
        <end position="795"/>
    </location>
</feature>
<feature type="transmembrane region" description="Helical" evidence="14">
    <location>
        <begin position="655"/>
        <end position="673"/>
    </location>
</feature>
<evidence type="ECO:0000259" key="15">
    <source>
        <dbReference type="Pfam" id="PF00361"/>
    </source>
</evidence>
<keyword evidence="10" id="KW-0406">Ion transport</keyword>
<dbReference type="NCBIfam" id="NF009285">
    <property type="entry name" value="PRK12645.1"/>
    <property type="match status" value="1"/>
</dbReference>
<dbReference type="NCBIfam" id="TIGR00940">
    <property type="entry name" value="2a6301s01"/>
    <property type="match status" value="1"/>
</dbReference>
<feature type="transmembrane region" description="Helical" evidence="14">
    <location>
        <begin position="375"/>
        <end position="397"/>
    </location>
</feature>